<evidence type="ECO:0000313" key="2">
    <source>
        <dbReference type="EMBL" id="CAG9931873.1"/>
    </source>
</evidence>
<feature type="transmembrane region" description="Helical" evidence="1">
    <location>
        <begin position="183"/>
        <end position="200"/>
    </location>
</feature>
<feature type="transmembrane region" description="Helical" evidence="1">
    <location>
        <begin position="37"/>
        <end position="58"/>
    </location>
</feature>
<keyword evidence="1" id="KW-0812">Transmembrane</keyword>
<accession>A0ABM8YWT2</accession>
<keyword evidence="1" id="KW-0472">Membrane</keyword>
<feature type="transmembrane region" description="Helical" evidence="1">
    <location>
        <begin position="242"/>
        <end position="259"/>
    </location>
</feature>
<feature type="transmembrane region" description="Helical" evidence="1">
    <location>
        <begin position="322"/>
        <end position="343"/>
    </location>
</feature>
<evidence type="ECO:0000313" key="3">
    <source>
        <dbReference type="Proteomes" id="UP000839052"/>
    </source>
</evidence>
<keyword evidence="3" id="KW-1185">Reference proteome</keyword>
<feature type="transmembrane region" description="Helical" evidence="1">
    <location>
        <begin position="279"/>
        <end position="310"/>
    </location>
</feature>
<proteinExistence type="predicted"/>
<feature type="transmembrane region" description="Helical" evidence="1">
    <location>
        <begin position="158"/>
        <end position="176"/>
    </location>
</feature>
<gene>
    <name evidence="2" type="ORF">NTG6680_0620</name>
</gene>
<evidence type="ECO:0008006" key="4">
    <source>
        <dbReference type="Google" id="ProtNLM"/>
    </source>
</evidence>
<feature type="transmembrane region" description="Helical" evidence="1">
    <location>
        <begin position="128"/>
        <end position="146"/>
    </location>
</feature>
<reference evidence="2 3" key="1">
    <citation type="submission" date="2021-10" db="EMBL/GenBank/DDBJ databases">
        <authorList>
            <person name="Koch H."/>
        </authorList>
    </citation>
    <scope>NUCLEOTIDE SEQUENCE [LARGE SCALE GENOMIC DNA]</scope>
    <source>
        <strain evidence="2">6680</strain>
    </source>
</reference>
<keyword evidence="1" id="KW-1133">Transmembrane helix</keyword>
<organism evidence="2 3">
    <name type="scientific">Candidatus Nitrotoga arctica</name>
    <dbReference type="NCBI Taxonomy" id="453162"/>
    <lineage>
        <taxon>Bacteria</taxon>
        <taxon>Pseudomonadati</taxon>
        <taxon>Pseudomonadota</taxon>
        <taxon>Betaproteobacteria</taxon>
        <taxon>Nitrosomonadales</taxon>
        <taxon>Gallionellaceae</taxon>
        <taxon>Candidatus Nitrotoga</taxon>
    </lineage>
</organism>
<dbReference type="Proteomes" id="UP000839052">
    <property type="component" value="Chromosome"/>
</dbReference>
<dbReference type="EMBL" id="OU912926">
    <property type="protein sequence ID" value="CAG9931873.1"/>
    <property type="molecule type" value="Genomic_DNA"/>
</dbReference>
<evidence type="ECO:0000256" key="1">
    <source>
        <dbReference type="SAM" id="Phobius"/>
    </source>
</evidence>
<feature type="transmembrane region" description="Helical" evidence="1">
    <location>
        <begin position="355"/>
        <end position="373"/>
    </location>
</feature>
<sequence length="582" mass="63917">MTTTSDDITREKLKLNELHIQPVIDSENKRAGSDFSAFNVVLGLLLAAIIANHLLWVWHYAIPVPSGDDYVIILNRLIIFHDLPPDLSFSEKLGFFIGFSGGQHRLVFLNSVIVVLYKIVGNIDFHTLVLIGSSSLIALLWGLWKYAGSVLPISRNRIAYFLPVALLILSPAYFEASLWTTGVLQNLPVLAFAFFAIAYASQRSGFFFLVALFAALLATCTAASGMAVFLACAAVLVAQRRFAHAFIMVLLFIAVAWVYTRGFPNDPSIPVTTSPSELIRFFLALCGALVWGKNGAIFLGVLLVAGFGVLTWQGLPKRNPVLWGLGLFVLLSMAMMSLGRAGFGVEAALLSRYKPYSGLMLVVIYLGSVIHVPSLTWKKFLGFFGLLISSAVFVSSLIHYNAAITDLGFLPKLRMAYRAIEGKVHVLSGFPGTDFSNHVIDTAERYGMYRPPSFSELVAIPVPPSKGVLPSTLKQQKAGYDHLIYQFIDGEKAALIYGGSDKKCTLEPLRLVLKSGAQTLYFEMQPPDWGWLNIYHDHSKHGFFGGIVDKRSLPAGLYQLGMTCGDAPPTFWGNGYRVSKNP</sequence>
<feature type="transmembrane region" description="Helical" evidence="1">
    <location>
        <begin position="380"/>
        <end position="400"/>
    </location>
</feature>
<feature type="transmembrane region" description="Helical" evidence="1">
    <location>
        <begin position="206"/>
        <end position="235"/>
    </location>
</feature>
<protein>
    <recommendedName>
        <fullName evidence="4">Dolichyl-phosphate-mannose-protein mannosyltransferase</fullName>
    </recommendedName>
</protein>
<name>A0ABM8YWT2_9PROT</name>